<evidence type="ECO:0000256" key="7">
    <source>
        <dbReference type="ARBA" id="ARBA00022921"/>
    </source>
</evidence>
<organism evidence="10">
    <name type="scientific">Gorilla gorilla cytomegalovirus 1.1</name>
    <dbReference type="NCBI Taxonomy" id="660661"/>
    <lineage>
        <taxon>Viruses</taxon>
        <taxon>Duplodnaviria</taxon>
        <taxon>Heunggongvirae</taxon>
        <taxon>Peploviricota</taxon>
        <taxon>Herviviricetes</taxon>
        <taxon>Herpesvirales</taxon>
        <taxon>Orthoherpesviridae</taxon>
        <taxon>Betaherpesvirinae</taxon>
        <taxon>Cytomegalovirus</taxon>
    </lineage>
</organism>
<name>F0UXG1_9BETA</name>
<dbReference type="GO" id="GO:0008270">
    <property type="term" value="F:zinc ion binding"/>
    <property type="evidence" value="ECO:0007669"/>
    <property type="project" value="UniProtKB-KW"/>
</dbReference>
<evidence type="ECO:0000256" key="4">
    <source>
        <dbReference type="ARBA" id="ARBA00022771"/>
    </source>
</evidence>
<dbReference type="InterPro" id="IPR000501">
    <property type="entry name" value="UL28/UL56"/>
</dbReference>
<dbReference type="GO" id="GO:0019073">
    <property type="term" value="P:viral DNA genome packaging"/>
    <property type="evidence" value="ECO:0007669"/>
    <property type="project" value="InterPro"/>
</dbReference>
<sequence length="826" mass="93487">MNLLQKLCVVCSKCNEYAMELECLKYCDPNVLLAECTPFKRNAAAIVYLYRKIYPEVVAQNRTQSSLLTLYLEMLLKALHEDTALMDRALTAYSRHPDRTAFYRTVLRLDHCDRHHTVELRFTDSVRFSVTLATLNDIERFLCKMNYVYGILAPEAGLEVCTQVLALLRRLCGISPVARQEAYVEGTTCAQCYEELTIIPNQGRSLNKRLQGLLCNHIAVHRPSSQSDVNIQTVEQDLLELTERVPRLVGVLSALKSLFSSSSAYHSYIQEAEEALREYNLFTDIPERIYSLSDFTYWSRTSEVIVKRVGVTIQQLNVYHHLCRVLMNTISRHLYGEDVEDIFALGEKVLAGEERMFVGSVFAAPSRIIDLITSLSIQAFEDNPVFNKLHESNEMYTKIKRILEEIRRPVPDGTGGDGPEGGTSFNRHGAGTEEEETKAQSTTGGTTSHSSSNGRPRSGTRKAVAAAFQRGPRSEEEHEALDPLDARSRIHNVTREVNVRKRAYLQKVSEVGYGKVIRCIKAQERLTTKLIDVNLVGPVCLDFISKMMNGFIYRSRFGCDREMLDVGQHFTYDEHLYVVNNLIHKSLPVESLPLLGQQIYELCNGPLFTHCTDRYPLSHNVDMAYACDNAGVLPHAKDDLVKCAEGTVYPSEWMVVKYMSFFNFSDCRDLNVLQKEMWMHVRELVLSVALYNETFGKQLSIACLRDELNPDKDLILTYNKEWPLLLRHEGSLYKSKDLYLLLYRHLSRPDESNGGEGDAPVAVFREPEQPLGLGAFSSASFSASSLASISRRSRLVGRKRTRNAASLLDLARDNHVGQDLVPGSLR</sequence>
<evidence type="ECO:0000256" key="8">
    <source>
        <dbReference type="ARBA" id="ARBA00023219"/>
    </source>
</evidence>
<feature type="compositionally biased region" description="Low complexity" evidence="9">
    <location>
        <begin position="441"/>
        <end position="452"/>
    </location>
</feature>
<dbReference type="GO" id="GO:0005524">
    <property type="term" value="F:ATP binding"/>
    <property type="evidence" value="ECO:0007669"/>
    <property type="project" value="UniProtKB-KW"/>
</dbReference>
<reference evidence="10" key="1">
    <citation type="journal article" date="2009" name="J. Gen. Virol.">
        <title>Novel cytomegaloviruses in free-ranging and captive great apes: phylogenetic evidence for bidirectional horizontal transmission.</title>
        <authorList>
            <person name="Leendertz F.H."/>
            <person name="Deckers M."/>
            <person name="Schempp W."/>
            <person name="Lankester F."/>
            <person name="Boesch C."/>
            <person name="Mugisha L."/>
            <person name="Dolan A."/>
            <person name="Gatherer D."/>
            <person name="McGeoch D.J."/>
            <person name="Ehlers B."/>
        </authorList>
    </citation>
    <scope>NUCLEOTIDE SEQUENCE</scope>
    <source>
        <strain evidence="10">4264</strain>
    </source>
</reference>
<reference evidence="10" key="2">
    <citation type="submission" date="2011-02" db="EMBL/GenBank/DDBJ databases">
        <authorList>
            <person name="Ehlers B."/>
            <person name="Leendertz F.H."/>
        </authorList>
    </citation>
    <scope>NUCLEOTIDE SEQUENCE</scope>
    <source>
        <strain evidence="10">4264</strain>
    </source>
</reference>
<accession>F0UXG1</accession>
<keyword evidence="8" id="KW-0231">Viral genome packaging</keyword>
<keyword evidence="4" id="KW-0863">Zinc-finger</keyword>
<keyword evidence="7" id="KW-0426">Late protein</keyword>
<keyword evidence="2" id="KW-0479">Metal-binding</keyword>
<dbReference type="Pfam" id="PF01366">
    <property type="entry name" value="PRTP"/>
    <property type="match status" value="1"/>
</dbReference>
<dbReference type="HAMAP" id="MF_04014">
    <property type="entry name" value="HSV_TRM1"/>
    <property type="match status" value="1"/>
</dbReference>
<dbReference type="EMBL" id="FJ538492">
    <property type="protein sequence ID" value="ADY62522.1"/>
    <property type="molecule type" value="Genomic_DNA"/>
</dbReference>
<evidence type="ECO:0000256" key="6">
    <source>
        <dbReference type="ARBA" id="ARBA00022840"/>
    </source>
</evidence>
<evidence type="ECO:0000256" key="2">
    <source>
        <dbReference type="ARBA" id="ARBA00022723"/>
    </source>
</evidence>
<evidence type="ECO:0000256" key="9">
    <source>
        <dbReference type="SAM" id="MobiDB-lite"/>
    </source>
</evidence>
<proteinExistence type="inferred from homology"/>
<keyword evidence="6" id="KW-0067">ATP-binding</keyword>
<evidence type="ECO:0000256" key="1">
    <source>
        <dbReference type="ARBA" id="ARBA00022612"/>
    </source>
</evidence>
<protein>
    <submittedName>
        <fullName evidence="10">Transport protein</fullName>
    </submittedName>
</protein>
<evidence type="ECO:0000256" key="3">
    <source>
        <dbReference type="ARBA" id="ARBA00022741"/>
    </source>
</evidence>
<feature type="region of interest" description="Disordered" evidence="9">
    <location>
        <begin position="408"/>
        <end position="480"/>
    </location>
</feature>
<keyword evidence="5" id="KW-0862">Zinc</keyword>
<keyword evidence="3" id="KW-0547">Nucleotide-binding</keyword>
<keyword evidence="1" id="KW-1188">Viral release from host cell</keyword>
<evidence type="ECO:0000256" key="5">
    <source>
        <dbReference type="ARBA" id="ARBA00022833"/>
    </source>
</evidence>
<evidence type="ECO:0000313" key="10">
    <source>
        <dbReference type="EMBL" id="ADY62522.1"/>
    </source>
</evidence>